<comment type="caution">
    <text evidence="2">The sequence shown here is derived from an EMBL/GenBank/DDBJ whole genome shotgun (WGS) entry which is preliminary data.</text>
</comment>
<dbReference type="RefSeq" id="WP_273674725.1">
    <property type="nucleotide sequence ID" value="NZ_JAQQXR010000017.1"/>
</dbReference>
<evidence type="ECO:0000259" key="1">
    <source>
        <dbReference type="Pfam" id="PF20419"/>
    </source>
</evidence>
<name>A0ABT5K8F7_9BURK</name>
<feature type="domain" description="DUF6701" evidence="1">
    <location>
        <begin position="423"/>
        <end position="1005"/>
    </location>
</feature>
<evidence type="ECO:0000313" key="3">
    <source>
        <dbReference type="Proteomes" id="UP001221208"/>
    </source>
</evidence>
<reference evidence="2 3" key="1">
    <citation type="submission" date="2022-10" db="EMBL/GenBank/DDBJ databases">
        <title>Janthinobacterium sp. hw3 Genome sequencing.</title>
        <authorList>
            <person name="Park S."/>
        </authorList>
    </citation>
    <scope>NUCLEOTIDE SEQUENCE [LARGE SCALE GENOMIC DNA]</scope>
    <source>
        <strain evidence="3">hw3</strain>
    </source>
</reference>
<dbReference type="Proteomes" id="UP001221208">
    <property type="component" value="Unassembled WGS sequence"/>
</dbReference>
<accession>A0ABT5K8F7</accession>
<gene>
    <name evidence="2" type="ORF">OIK44_24500</name>
</gene>
<proteinExistence type="predicted"/>
<organism evidence="2 3">
    <name type="scientific">Janthinobacterium fluminis</name>
    <dbReference type="NCBI Taxonomy" id="2987524"/>
    <lineage>
        <taxon>Bacteria</taxon>
        <taxon>Pseudomonadati</taxon>
        <taxon>Pseudomonadota</taxon>
        <taxon>Betaproteobacteria</taxon>
        <taxon>Burkholderiales</taxon>
        <taxon>Oxalobacteraceae</taxon>
        <taxon>Janthinobacterium</taxon>
    </lineage>
</organism>
<protein>
    <submittedName>
        <fullName evidence="2">Polymer-forming cytoskeletal protein</fullName>
    </submittedName>
</protein>
<sequence length="1007" mass="100052">MAGIAQGGNLNFNGGAVAACTLSGSNYSCSTLAMSGSTDSMSIASGYAVTVAAGSFTFDYQQSLAMSGSAALTVNGSLDIGDIKPGNLSISGGTLTAKGGTFSMGKQMQAIVANVNAAAIRIDSGQGNKVTGNLNASGNIDIASHVTVIGSISGANIATSAHVTLSGDIFASGSFALASGSTLQGSVMAATIEIQPAQSTVDGNLTATTSLSLGSHSTVNGNLTAPVVDLAPAQTEVNGNVTASRTLTMGSGDAISGDVVAGTVTLDPANAYIGGNARVDWITLGHHGRVEKYITCNVYTPGNPCSCVTNNSGYDATTTPRGPACVAPPVAGPHHIRITHPGSALTCQPQTVTLTACANAACTAPHYGGGASVTLTPGGQAFAIGASGSNSGATVRQLTKGPANLAALANPAALNGVECVNTAAPGSAKPCEMAFEDSGLVLSLPNHVADAAANFSVRALQAAGDKQSCVPLFAGTSKLIDFGCAYSNPSSGSAHARFANSAAGVPADTPGACGASAGSAMLSFDADGVATGAWMKYADVGLISVSARYAPSSGSDAGLVVSGAGALIVAPASFSFERIWDGATPGLNNPGAAGPSDPVFMRAGRAFSATLSARNLSNNKTANFGAESPRQTATLAPLLVLPAGGSAGALTGSLTFAAGVASGNDLSWSEVGILQIQATLANPDGYLGSPGAPTRQGGAALIAKGKSGNVGRFIPDHFNTTVLDAGALTPGVPMVCIAGQMGCAGTKGFAYANQPFGVRVTALNAAEAVTSNYDGSVPGNNDFTRNARLTGWLAAAGGAQNPAGDPRYAAGAGVALASSSFLKGESTTTPSYIYPAIPSLPSDVFLRAGDSDGVSSLRGAASKEEGISIVSGRLLIPNSYGSALLPLTIRLRAQFWTSQGAWLSNSADSSSVVKPATVNLSNCLKNLRDPGGACKAALQVLGGADVVFDAGLSKFQLRGPGAGNNGSVDLQFQAPSNPSSLYLPSAKGRATFGIYKAGPVIYLRELY</sequence>
<evidence type="ECO:0000313" key="2">
    <source>
        <dbReference type="EMBL" id="MDC8760750.1"/>
    </source>
</evidence>
<dbReference type="EMBL" id="JAQQXR010000017">
    <property type="protein sequence ID" value="MDC8760750.1"/>
    <property type="molecule type" value="Genomic_DNA"/>
</dbReference>
<dbReference type="InterPro" id="IPR046524">
    <property type="entry name" value="DUF6701"/>
</dbReference>
<keyword evidence="3" id="KW-1185">Reference proteome</keyword>
<dbReference type="Pfam" id="PF20419">
    <property type="entry name" value="DUF6701"/>
    <property type="match status" value="1"/>
</dbReference>